<name>A0ABW4V063_9MICO</name>
<sequence>MTNPSSETYRTEWQAWRSGWEQWLAAPNGWLSAVAVHWLDSTPQRFDGTPGLWWQDGDTLMVDPDGTAMTFDGTEFTEARALRLAEGPDDQRVTAGDLEIGITYREGYHINTYDPDAPARKAFDGVPTFEPDPNWIITGRFEAFDADTALALGTVGWREHNYLSPGVVHFEHDGTPYELQIIVGGGHRTSVFADATSGDTTYPAGRSLNIPEPADDGTVTLDFNRALNLPCAFADFFPICPTPPSGNRYPFRIEAGEKTPAKK</sequence>
<dbReference type="Pfam" id="PF07920">
    <property type="entry name" value="DUF1684"/>
    <property type="match status" value="1"/>
</dbReference>
<proteinExistence type="predicted"/>
<accession>A0ABW4V063</accession>
<reference evidence="2" key="1">
    <citation type="journal article" date="2019" name="Int. J. Syst. Evol. Microbiol.">
        <title>The Global Catalogue of Microorganisms (GCM) 10K type strain sequencing project: providing services to taxonomists for standard genome sequencing and annotation.</title>
        <authorList>
            <consortium name="The Broad Institute Genomics Platform"/>
            <consortium name="The Broad Institute Genome Sequencing Center for Infectious Disease"/>
            <person name="Wu L."/>
            <person name="Ma J."/>
        </authorList>
    </citation>
    <scope>NUCLEOTIDE SEQUENCE [LARGE SCALE GENOMIC DNA]</scope>
    <source>
        <strain evidence="2">CCM 7043</strain>
    </source>
</reference>
<evidence type="ECO:0000313" key="2">
    <source>
        <dbReference type="Proteomes" id="UP001597338"/>
    </source>
</evidence>
<dbReference type="EMBL" id="JBHUHF010000001">
    <property type="protein sequence ID" value="MFD2024201.1"/>
    <property type="molecule type" value="Genomic_DNA"/>
</dbReference>
<keyword evidence="2" id="KW-1185">Reference proteome</keyword>
<dbReference type="PANTHER" id="PTHR41913:SF1">
    <property type="entry name" value="DUF1684 DOMAIN-CONTAINING PROTEIN"/>
    <property type="match status" value="1"/>
</dbReference>
<gene>
    <name evidence="1" type="ORF">ACFSL2_01610</name>
</gene>
<dbReference type="InterPro" id="IPR012467">
    <property type="entry name" value="DUF1684"/>
</dbReference>
<dbReference type="Proteomes" id="UP001597338">
    <property type="component" value="Unassembled WGS sequence"/>
</dbReference>
<dbReference type="PANTHER" id="PTHR41913">
    <property type="entry name" value="DUF1684 DOMAIN-CONTAINING PROTEIN"/>
    <property type="match status" value="1"/>
</dbReference>
<comment type="caution">
    <text evidence="1">The sequence shown here is derived from an EMBL/GenBank/DDBJ whole genome shotgun (WGS) entry which is preliminary data.</text>
</comment>
<organism evidence="1 2">
    <name type="scientific">Promicromonospora aerolata</name>
    <dbReference type="NCBI Taxonomy" id="195749"/>
    <lineage>
        <taxon>Bacteria</taxon>
        <taxon>Bacillati</taxon>
        <taxon>Actinomycetota</taxon>
        <taxon>Actinomycetes</taxon>
        <taxon>Micrococcales</taxon>
        <taxon>Promicromonosporaceae</taxon>
        <taxon>Promicromonospora</taxon>
    </lineage>
</organism>
<evidence type="ECO:0000313" key="1">
    <source>
        <dbReference type="EMBL" id="MFD2024201.1"/>
    </source>
</evidence>
<dbReference type="RefSeq" id="WP_377196152.1">
    <property type="nucleotide sequence ID" value="NZ_JBHUHF010000001.1"/>
</dbReference>
<protein>
    <submittedName>
        <fullName evidence="1">DUF1684 domain-containing protein</fullName>
    </submittedName>
</protein>